<organism evidence="2 3">
    <name type="scientific">Staurois parvus</name>
    <dbReference type="NCBI Taxonomy" id="386267"/>
    <lineage>
        <taxon>Eukaryota</taxon>
        <taxon>Metazoa</taxon>
        <taxon>Chordata</taxon>
        <taxon>Craniata</taxon>
        <taxon>Vertebrata</taxon>
        <taxon>Euteleostomi</taxon>
        <taxon>Amphibia</taxon>
        <taxon>Batrachia</taxon>
        <taxon>Anura</taxon>
        <taxon>Neobatrachia</taxon>
        <taxon>Ranoidea</taxon>
        <taxon>Ranidae</taxon>
        <taxon>Staurois</taxon>
    </lineage>
</organism>
<evidence type="ECO:0000313" key="2">
    <source>
        <dbReference type="EMBL" id="CAI9613402.1"/>
    </source>
</evidence>
<proteinExistence type="predicted"/>
<dbReference type="Proteomes" id="UP001162483">
    <property type="component" value="Unassembled WGS sequence"/>
</dbReference>
<protein>
    <submittedName>
        <fullName evidence="2">Uncharacterized protein</fullName>
    </submittedName>
</protein>
<reference evidence="2" key="1">
    <citation type="submission" date="2023-05" db="EMBL/GenBank/DDBJ databases">
        <authorList>
            <person name="Stuckert A."/>
        </authorList>
    </citation>
    <scope>NUCLEOTIDE SEQUENCE</scope>
</reference>
<evidence type="ECO:0000313" key="3">
    <source>
        <dbReference type="Proteomes" id="UP001162483"/>
    </source>
</evidence>
<evidence type="ECO:0000256" key="1">
    <source>
        <dbReference type="SAM" id="MobiDB-lite"/>
    </source>
</evidence>
<accession>A0ABN9GYB7</accession>
<name>A0ABN9GYB7_9NEOB</name>
<keyword evidence="3" id="KW-1185">Reference proteome</keyword>
<gene>
    <name evidence="2" type="ORF">SPARVUS_LOCUS14884561</name>
</gene>
<sequence>MPASAGGHYRGHCRRDIAGAKDKVREEQIPEQHRIVSPSVARGYRLWY</sequence>
<feature type="region of interest" description="Disordered" evidence="1">
    <location>
        <begin position="1"/>
        <end position="21"/>
    </location>
</feature>
<comment type="caution">
    <text evidence="2">The sequence shown here is derived from an EMBL/GenBank/DDBJ whole genome shotgun (WGS) entry which is preliminary data.</text>
</comment>
<dbReference type="EMBL" id="CATNWA010019469">
    <property type="protein sequence ID" value="CAI9613402.1"/>
    <property type="molecule type" value="Genomic_DNA"/>
</dbReference>